<evidence type="ECO:0000313" key="3">
    <source>
        <dbReference type="Proteomes" id="UP000297910"/>
    </source>
</evidence>
<name>A0A4Z1FV77_9HELO</name>
<gene>
    <name evidence="2" type="ORF">BPAE_0024g00720</name>
</gene>
<protein>
    <submittedName>
        <fullName evidence="2">Uncharacterized protein</fullName>
    </submittedName>
</protein>
<sequence length="248" mass="29046">MTKFNWTPEADALLIWVAGGVWCHEKRTREGKLMIDHIYLFEQVADFLDALNEFEPFEKSGKRLNAQIVGRRATLKRIQWEKPQWVKRPSWLSEENLKGQFGEVGLKALHESTLRLRCDLGNTAEWYEMVRKWKKIFQRQEWYTAQNKEFLQQEEKAAQRPEKAQRKRLWREEEGKIREQEFRSGVKKLGYTKDADSSGDLSWADPSASGFHYREPKSDSHVGAFRRGAKDGCLSPPLQLKTTSTAQR</sequence>
<evidence type="ECO:0000256" key="1">
    <source>
        <dbReference type="SAM" id="MobiDB-lite"/>
    </source>
</evidence>
<accession>A0A4Z1FV77</accession>
<proteinExistence type="predicted"/>
<dbReference type="AlphaFoldDB" id="A0A4Z1FV77"/>
<reference evidence="2 3" key="1">
    <citation type="submission" date="2017-12" db="EMBL/GenBank/DDBJ databases">
        <title>Comparative genomics of Botrytis spp.</title>
        <authorList>
            <person name="Valero-Jimenez C.A."/>
            <person name="Tapia P."/>
            <person name="Veloso J."/>
            <person name="Silva-Moreno E."/>
            <person name="Staats M."/>
            <person name="Valdes J.H."/>
            <person name="Van Kan J.A.L."/>
        </authorList>
    </citation>
    <scope>NUCLEOTIDE SEQUENCE [LARGE SCALE GENOMIC DNA]</scope>
    <source>
        <strain evidence="2 3">Bp0003</strain>
    </source>
</reference>
<organism evidence="2 3">
    <name type="scientific">Botrytis paeoniae</name>
    <dbReference type="NCBI Taxonomy" id="278948"/>
    <lineage>
        <taxon>Eukaryota</taxon>
        <taxon>Fungi</taxon>
        <taxon>Dikarya</taxon>
        <taxon>Ascomycota</taxon>
        <taxon>Pezizomycotina</taxon>
        <taxon>Leotiomycetes</taxon>
        <taxon>Helotiales</taxon>
        <taxon>Sclerotiniaceae</taxon>
        <taxon>Botrytis</taxon>
    </lineage>
</organism>
<keyword evidence="3" id="KW-1185">Reference proteome</keyword>
<dbReference type="EMBL" id="PQXI01000024">
    <property type="protein sequence ID" value="TGO28724.1"/>
    <property type="molecule type" value="Genomic_DNA"/>
</dbReference>
<feature type="region of interest" description="Disordered" evidence="1">
    <location>
        <begin position="189"/>
        <end position="248"/>
    </location>
</feature>
<evidence type="ECO:0000313" key="2">
    <source>
        <dbReference type="EMBL" id="TGO28724.1"/>
    </source>
</evidence>
<dbReference type="Proteomes" id="UP000297910">
    <property type="component" value="Unassembled WGS sequence"/>
</dbReference>
<comment type="caution">
    <text evidence="2">The sequence shown here is derived from an EMBL/GenBank/DDBJ whole genome shotgun (WGS) entry which is preliminary data.</text>
</comment>